<dbReference type="Proteomes" id="UP001432027">
    <property type="component" value="Unassembled WGS sequence"/>
</dbReference>
<accession>A0AAV5T782</accession>
<dbReference type="AlphaFoldDB" id="A0AAV5T782"/>
<reference evidence="1" key="1">
    <citation type="submission" date="2023-10" db="EMBL/GenBank/DDBJ databases">
        <title>Genome assembly of Pristionchus species.</title>
        <authorList>
            <person name="Yoshida K."/>
            <person name="Sommer R.J."/>
        </authorList>
    </citation>
    <scope>NUCLEOTIDE SEQUENCE</scope>
    <source>
        <strain evidence="1">RS0144</strain>
    </source>
</reference>
<proteinExistence type="predicted"/>
<comment type="caution">
    <text evidence="1">The sequence shown here is derived from an EMBL/GenBank/DDBJ whole genome shotgun (WGS) entry which is preliminary data.</text>
</comment>
<evidence type="ECO:0000313" key="2">
    <source>
        <dbReference type="Proteomes" id="UP001432027"/>
    </source>
</evidence>
<organism evidence="1 2">
    <name type="scientific">Pristionchus entomophagus</name>
    <dbReference type="NCBI Taxonomy" id="358040"/>
    <lineage>
        <taxon>Eukaryota</taxon>
        <taxon>Metazoa</taxon>
        <taxon>Ecdysozoa</taxon>
        <taxon>Nematoda</taxon>
        <taxon>Chromadorea</taxon>
        <taxon>Rhabditida</taxon>
        <taxon>Rhabditina</taxon>
        <taxon>Diplogasteromorpha</taxon>
        <taxon>Diplogasteroidea</taxon>
        <taxon>Neodiplogasteridae</taxon>
        <taxon>Pristionchus</taxon>
    </lineage>
</organism>
<feature type="non-terminal residue" evidence="1">
    <location>
        <position position="70"/>
    </location>
</feature>
<sequence length="70" mass="8334">MEQAGIKESSMAGDMSIEFELIRNRQTFEDTFENFDKPIVLRYKQCWISIIGFEWTGRFRDAFVSMSNRE</sequence>
<gene>
    <name evidence="1" type="ORF">PENTCL1PPCAC_13590</name>
</gene>
<protein>
    <submittedName>
        <fullName evidence="1">Uncharacterized protein</fullName>
    </submittedName>
</protein>
<dbReference type="EMBL" id="BTSX01000003">
    <property type="protein sequence ID" value="GMS91415.1"/>
    <property type="molecule type" value="Genomic_DNA"/>
</dbReference>
<name>A0AAV5T782_9BILA</name>
<evidence type="ECO:0000313" key="1">
    <source>
        <dbReference type="EMBL" id="GMS91415.1"/>
    </source>
</evidence>
<keyword evidence="2" id="KW-1185">Reference proteome</keyword>